<proteinExistence type="predicted"/>
<dbReference type="SMART" id="SM00342">
    <property type="entry name" value="HTH_ARAC"/>
    <property type="match status" value="1"/>
</dbReference>
<evidence type="ECO:0000256" key="1">
    <source>
        <dbReference type="ARBA" id="ARBA00023015"/>
    </source>
</evidence>
<dbReference type="Gene3D" id="1.10.10.60">
    <property type="entry name" value="Homeodomain-like"/>
    <property type="match status" value="1"/>
</dbReference>
<dbReference type="InterPro" id="IPR035965">
    <property type="entry name" value="PAS-like_dom_sf"/>
</dbReference>
<dbReference type="SUPFAM" id="SSF46689">
    <property type="entry name" value="Homeodomain-like"/>
    <property type="match status" value="1"/>
</dbReference>
<gene>
    <name evidence="5" type="ORF">SAMN05192540_3956</name>
</gene>
<dbReference type="PRINTS" id="PR00032">
    <property type="entry name" value="HTHARAC"/>
</dbReference>
<dbReference type="InterPro" id="IPR000014">
    <property type="entry name" value="PAS"/>
</dbReference>
<dbReference type="InterPro" id="IPR053142">
    <property type="entry name" value="PchR_regulatory_protein"/>
</dbReference>
<dbReference type="OrthoDB" id="1451418at2"/>
<dbReference type="GO" id="GO:0003700">
    <property type="term" value="F:DNA-binding transcription factor activity"/>
    <property type="evidence" value="ECO:0007669"/>
    <property type="project" value="InterPro"/>
</dbReference>
<dbReference type="SUPFAM" id="SSF55785">
    <property type="entry name" value="PYP-like sensor domain (PAS domain)"/>
    <property type="match status" value="1"/>
</dbReference>
<dbReference type="RefSeq" id="WP_074674602.1">
    <property type="nucleotide sequence ID" value="NZ_FNTB01000001.1"/>
</dbReference>
<dbReference type="InterPro" id="IPR020449">
    <property type="entry name" value="Tscrpt_reg_AraC-type_HTH"/>
</dbReference>
<dbReference type="Pfam" id="PF12833">
    <property type="entry name" value="HTH_18"/>
    <property type="match status" value="1"/>
</dbReference>
<name>A0A1H4UZW2_9FLAO</name>
<dbReference type="Proteomes" id="UP000183038">
    <property type="component" value="Unassembled WGS sequence"/>
</dbReference>
<keyword evidence="3" id="KW-0804">Transcription</keyword>
<dbReference type="CDD" id="cd00130">
    <property type="entry name" value="PAS"/>
    <property type="match status" value="1"/>
</dbReference>
<keyword evidence="1" id="KW-0805">Transcription regulation</keyword>
<evidence type="ECO:0000256" key="3">
    <source>
        <dbReference type="ARBA" id="ARBA00023163"/>
    </source>
</evidence>
<evidence type="ECO:0000313" key="6">
    <source>
        <dbReference type="Proteomes" id="UP000183038"/>
    </source>
</evidence>
<organism evidence="5 6">
    <name type="scientific">Maribacter dokdonensis</name>
    <dbReference type="NCBI Taxonomy" id="320912"/>
    <lineage>
        <taxon>Bacteria</taxon>
        <taxon>Pseudomonadati</taxon>
        <taxon>Bacteroidota</taxon>
        <taxon>Flavobacteriia</taxon>
        <taxon>Flavobacteriales</taxon>
        <taxon>Flavobacteriaceae</taxon>
        <taxon>Maribacter</taxon>
    </lineage>
</organism>
<dbReference type="AlphaFoldDB" id="A0A1H4UZW2"/>
<dbReference type="PANTHER" id="PTHR47893:SF1">
    <property type="entry name" value="REGULATORY PROTEIN PCHR"/>
    <property type="match status" value="1"/>
</dbReference>
<dbReference type="GO" id="GO:0043565">
    <property type="term" value="F:sequence-specific DNA binding"/>
    <property type="evidence" value="ECO:0007669"/>
    <property type="project" value="InterPro"/>
</dbReference>
<dbReference type="Gene3D" id="3.30.450.20">
    <property type="entry name" value="PAS domain"/>
    <property type="match status" value="1"/>
</dbReference>
<dbReference type="EMBL" id="FNTB01000001">
    <property type="protein sequence ID" value="SEC73958.1"/>
    <property type="molecule type" value="Genomic_DNA"/>
</dbReference>
<dbReference type="InterPro" id="IPR018062">
    <property type="entry name" value="HTH_AraC-typ_CS"/>
</dbReference>
<dbReference type="PANTHER" id="PTHR47893">
    <property type="entry name" value="REGULATORY PROTEIN PCHR"/>
    <property type="match status" value="1"/>
</dbReference>
<keyword evidence="2 5" id="KW-0238">DNA-binding</keyword>
<dbReference type="InterPro" id="IPR009057">
    <property type="entry name" value="Homeodomain-like_sf"/>
</dbReference>
<sequence length="325" mass="36981">MESTSKAHLEKINKMLMAMAQGNFFYRLERMDANDSIVAISLVLNMLAEEIQESLVHGGFVNTTGVVRHLVQLSFFLDGKGTVIMVNQNACSILAFLRQDIIGVDFKHLLDATSVKMWSNFLVKARTREFNDTSMELTFVTKDGLLIPNLCHITTNSGNNGTKQNFLVTVVLTAKDSQERDKHDQQAVFMEKMKGGPSMLVSKDLVKNRARLSFEDIRKIREGRNIILNNLEADLPSLKDFAHQLGTNEFKLKYGFRELFGTTVYRFLLQERLRKAKMLIQHTDANLKTIAFSVGFKTMPHFSRAFKKNYGYAPSELRKLSIKSL</sequence>
<evidence type="ECO:0000313" key="5">
    <source>
        <dbReference type="EMBL" id="SEC73958.1"/>
    </source>
</evidence>
<dbReference type="PROSITE" id="PS00041">
    <property type="entry name" value="HTH_ARAC_FAMILY_1"/>
    <property type="match status" value="1"/>
</dbReference>
<evidence type="ECO:0000259" key="4">
    <source>
        <dbReference type="PROSITE" id="PS01124"/>
    </source>
</evidence>
<dbReference type="PROSITE" id="PS01124">
    <property type="entry name" value="HTH_ARAC_FAMILY_2"/>
    <property type="match status" value="1"/>
</dbReference>
<dbReference type="InterPro" id="IPR018060">
    <property type="entry name" value="HTH_AraC"/>
</dbReference>
<feature type="domain" description="HTH araC/xylS-type" evidence="4">
    <location>
        <begin position="221"/>
        <end position="320"/>
    </location>
</feature>
<accession>A0A1H4UZW2</accession>
<protein>
    <submittedName>
        <fullName evidence="5">AraC-type DNA-binding protein</fullName>
    </submittedName>
</protein>
<evidence type="ECO:0000256" key="2">
    <source>
        <dbReference type="ARBA" id="ARBA00023125"/>
    </source>
</evidence>
<reference evidence="5 6" key="1">
    <citation type="submission" date="2016-10" db="EMBL/GenBank/DDBJ databases">
        <authorList>
            <person name="de Groot N.N."/>
        </authorList>
    </citation>
    <scope>NUCLEOTIDE SEQUENCE [LARGE SCALE GENOMIC DNA]</scope>
    <source>
        <strain evidence="5 6">MAR_2009_71</strain>
    </source>
</reference>
<dbReference type="Pfam" id="PF13426">
    <property type="entry name" value="PAS_9"/>
    <property type="match status" value="1"/>
</dbReference>